<dbReference type="Proteomes" id="UP000464865">
    <property type="component" value="Chromosome M15-11"/>
</dbReference>
<organism evidence="1 2">
    <name type="scientific">Rhizobium oryzihabitans</name>
    <dbReference type="NCBI Taxonomy" id="2267833"/>
    <lineage>
        <taxon>Bacteria</taxon>
        <taxon>Pseudomonadati</taxon>
        <taxon>Pseudomonadota</taxon>
        <taxon>Alphaproteobacteria</taxon>
        <taxon>Hyphomicrobiales</taxon>
        <taxon>Rhizobiaceae</taxon>
        <taxon>Rhizobium/Agrobacterium group</taxon>
        <taxon>Rhizobium</taxon>
    </lineage>
</organism>
<dbReference type="KEGG" id="roy:G3A56_16035"/>
<reference evidence="1 2" key="1">
    <citation type="submission" date="2020-02" db="EMBL/GenBank/DDBJ databases">
        <title>Plant-Promoting Endophytic Bacterium Rhizobium oryzihabitans sp. nov., Isolated from the Root of Rice.</title>
        <authorList>
            <person name="zhao J."/>
            <person name="Zhang G."/>
        </authorList>
    </citation>
    <scope>NUCLEOTIDE SEQUENCE [LARGE SCALE GENOMIC DNA]</scope>
    <source>
        <strain evidence="1 2">M15</strain>
    </source>
</reference>
<name>A0A7L5BKP4_9HYPH</name>
<dbReference type="AlphaFoldDB" id="A0A7L5BKP4"/>
<evidence type="ECO:0000313" key="1">
    <source>
        <dbReference type="EMBL" id="QIB39325.1"/>
    </source>
</evidence>
<evidence type="ECO:0000313" key="2">
    <source>
        <dbReference type="Proteomes" id="UP000464865"/>
    </source>
</evidence>
<protein>
    <submittedName>
        <fullName evidence="1">Uncharacterized protein</fullName>
    </submittedName>
</protein>
<proteinExistence type="predicted"/>
<keyword evidence="2" id="KW-1185">Reference proteome</keyword>
<gene>
    <name evidence="1" type="ORF">G3A56_16035</name>
</gene>
<dbReference type="EMBL" id="CP048632">
    <property type="protein sequence ID" value="QIB39325.1"/>
    <property type="molecule type" value="Genomic_DNA"/>
</dbReference>
<sequence length="106" mass="11675">MECSFTVGQKVVLARAFGSSSLYRAAEDDVTLPVKGVVYTIREFDDQRSAGFGLALRLNEITNVPHYSNGLEPSFTVSLFEPVVERKTDISVFKAMLNPSKEQVSA</sequence>
<dbReference type="RefSeq" id="WP_164056556.1">
    <property type="nucleotide sequence ID" value="NZ_CP048632.1"/>
</dbReference>
<accession>A0A7L5BKP4</accession>